<comment type="caution">
    <text evidence="1">The sequence shown here is derived from an EMBL/GenBank/DDBJ whole genome shotgun (WGS) entry which is preliminary data.</text>
</comment>
<gene>
    <name evidence="1" type="ORF">AVEN_158345_1</name>
</gene>
<name>A0A4Y2FDG2_ARAVE</name>
<organism evidence="1 2">
    <name type="scientific">Araneus ventricosus</name>
    <name type="common">Orbweaver spider</name>
    <name type="synonym">Epeira ventricosa</name>
    <dbReference type="NCBI Taxonomy" id="182803"/>
    <lineage>
        <taxon>Eukaryota</taxon>
        <taxon>Metazoa</taxon>
        <taxon>Ecdysozoa</taxon>
        <taxon>Arthropoda</taxon>
        <taxon>Chelicerata</taxon>
        <taxon>Arachnida</taxon>
        <taxon>Araneae</taxon>
        <taxon>Araneomorphae</taxon>
        <taxon>Entelegynae</taxon>
        <taxon>Araneoidea</taxon>
        <taxon>Araneidae</taxon>
        <taxon>Araneus</taxon>
    </lineage>
</organism>
<keyword evidence="2" id="KW-1185">Reference proteome</keyword>
<reference evidence="1 2" key="1">
    <citation type="journal article" date="2019" name="Sci. Rep.">
        <title>Orb-weaving spider Araneus ventricosus genome elucidates the spidroin gene catalogue.</title>
        <authorList>
            <person name="Kono N."/>
            <person name="Nakamura H."/>
            <person name="Ohtoshi R."/>
            <person name="Moran D.A.P."/>
            <person name="Shinohara A."/>
            <person name="Yoshida Y."/>
            <person name="Fujiwara M."/>
            <person name="Mori M."/>
            <person name="Tomita M."/>
            <person name="Arakawa K."/>
        </authorList>
    </citation>
    <scope>NUCLEOTIDE SEQUENCE [LARGE SCALE GENOMIC DNA]</scope>
</reference>
<evidence type="ECO:0000313" key="1">
    <source>
        <dbReference type="EMBL" id="GBM38315.1"/>
    </source>
</evidence>
<dbReference type="AlphaFoldDB" id="A0A4Y2FDG2"/>
<dbReference type="EMBL" id="BGPR01000865">
    <property type="protein sequence ID" value="GBM38315.1"/>
    <property type="molecule type" value="Genomic_DNA"/>
</dbReference>
<protein>
    <submittedName>
        <fullName evidence="1">Uncharacterized protein</fullName>
    </submittedName>
</protein>
<accession>A0A4Y2FDG2</accession>
<proteinExistence type="predicted"/>
<evidence type="ECO:0000313" key="2">
    <source>
        <dbReference type="Proteomes" id="UP000499080"/>
    </source>
</evidence>
<dbReference type="Proteomes" id="UP000499080">
    <property type="component" value="Unassembled WGS sequence"/>
</dbReference>
<sequence length="185" mass="21254">MAKKVTIKNSFHVLLPVKRKSVNRNEIELQRIKVNISGLIRAFTQSNSNGVVSFTVLFNKRFSLQCPVRTSAEQLASCGLQSHLQSQLYGKEKSSKYPSIPYITFGHLTTSVLLLKETEVWERNYNSILNSWVHRRREGGHMPPKTHPVNSRRVSFSGGANLWERNQKFYSQQRDAPSVVWVVIR</sequence>